<sequence>MKPKTTAEKEAYLLGYCEGRDQGNEASKFNVADECRWFYTYGHEEGVADYCRYELKEVK</sequence>
<evidence type="ECO:0000313" key="1">
    <source>
        <dbReference type="EMBL" id="CAB4180628.1"/>
    </source>
</evidence>
<gene>
    <name evidence="1" type="ORF">UFOVP1043_69</name>
</gene>
<organism evidence="1">
    <name type="scientific">uncultured Caudovirales phage</name>
    <dbReference type="NCBI Taxonomy" id="2100421"/>
    <lineage>
        <taxon>Viruses</taxon>
        <taxon>Duplodnaviria</taxon>
        <taxon>Heunggongvirae</taxon>
        <taxon>Uroviricota</taxon>
        <taxon>Caudoviricetes</taxon>
        <taxon>Peduoviridae</taxon>
        <taxon>Maltschvirus</taxon>
        <taxon>Maltschvirus maltsch</taxon>
    </lineage>
</organism>
<proteinExistence type="predicted"/>
<reference evidence="1" key="1">
    <citation type="submission" date="2020-05" db="EMBL/GenBank/DDBJ databases">
        <authorList>
            <person name="Chiriac C."/>
            <person name="Salcher M."/>
            <person name="Ghai R."/>
            <person name="Kavagutti S V."/>
        </authorList>
    </citation>
    <scope>NUCLEOTIDE SEQUENCE</scope>
</reference>
<protein>
    <submittedName>
        <fullName evidence="1">Uncharacterized protein</fullName>
    </submittedName>
</protein>
<accession>A0A6J5QHK0</accession>
<name>A0A6J5QHK0_9CAUD</name>
<dbReference type="EMBL" id="LR797001">
    <property type="protein sequence ID" value="CAB4180628.1"/>
    <property type="molecule type" value="Genomic_DNA"/>
</dbReference>